<keyword evidence="2" id="KW-1185">Reference proteome</keyword>
<sequence>MMIDAGQHFCMKRSASDCVQGILLSPATLKFPRPVLAMMGKPLWSHSISKAEKFLGQNL</sequence>
<organism evidence="1 2">
    <name type="scientific">Punica granatum</name>
    <name type="common">Pomegranate</name>
    <dbReference type="NCBI Taxonomy" id="22663"/>
    <lineage>
        <taxon>Eukaryota</taxon>
        <taxon>Viridiplantae</taxon>
        <taxon>Streptophyta</taxon>
        <taxon>Embryophyta</taxon>
        <taxon>Tracheophyta</taxon>
        <taxon>Spermatophyta</taxon>
        <taxon>Magnoliopsida</taxon>
        <taxon>eudicotyledons</taxon>
        <taxon>Gunneridae</taxon>
        <taxon>Pentapetalae</taxon>
        <taxon>rosids</taxon>
        <taxon>malvids</taxon>
        <taxon>Myrtales</taxon>
        <taxon>Lythraceae</taxon>
        <taxon>Punica</taxon>
    </lineage>
</organism>
<comment type="caution">
    <text evidence="1">The sequence shown here is derived from an EMBL/GenBank/DDBJ whole genome shotgun (WGS) entry which is preliminary data.</text>
</comment>
<dbReference type="Proteomes" id="UP000233551">
    <property type="component" value="Unassembled WGS sequence"/>
</dbReference>
<dbReference type="AlphaFoldDB" id="A0A2I0I8C7"/>
<evidence type="ECO:0000313" key="2">
    <source>
        <dbReference type="Proteomes" id="UP000233551"/>
    </source>
</evidence>
<protein>
    <submittedName>
        <fullName evidence="1">Uncharacterized protein</fullName>
    </submittedName>
</protein>
<accession>A0A2I0I8C7</accession>
<proteinExistence type="predicted"/>
<evidence type="ECO:0000313" key="1">
    <source>
        <dbReference type="EMBL" id="PKI40254.1"/>
    </source>
</evidence>
<gene>
    <name evidence="1" type="ORF">CRG98_039372</name>
</gene>
<reference evidence="1 2" key="1">
    <citation type="submission" date="2017-11" db="EMBL/GenBank/DDBJ databases">
        <title>De-novo sequencing of pomegranate (Punica granatum L.) genome.</title>
        <authorList>
            <person name="Akparov Z."/>
            <person name="Amiraslanov A."/>
            <person name="Hajiyeva S."/>
            <person name="Abbasov M."/>
            <person name="Kaur K."/>
            <person name="Hamwieh A."/>
            <person name="Solovyev V."/>
            <person name="Salamov A."/>
            <person name="Braich B."/>
            <person name="Kosarev P."/>
            <person name="Mahmoud A."/>
            <person name="Hajiyev E."/>
            <person name="Babayeva S."/>
            <person name="Izzatullayeva V."/>
            <person name="Mammadov A."/>
            <person name="Mammadov A."/>
            <person name="Sharifova S."/>
            <person name="Ojaghi J."/>
            <person name="Eynullazada K."/>
            <person name="Bayramov B."/>
            <person name="Abdulazimova A."/>
            <person name="Shahmuradov I."/>
        </authorList>
    </citation>
    <scope>NUCLEOTIDE SEQUENCE [LARGE SCALE GENOMIC DNA]</scope>
    <source>
        <strain evidence="2">cv. AG2017</strain>
        <tissue evidence="1">Leaf</tissue>
    </source>
</reference>
<dbReference type="EMBL" id="PGOL01003640">
    <property type="protein sequence ID" value="PKI40254.1"/>
    <property type="molecule type" value="Genomic_DNA"/>
</dbReference>
<name>A0A2I0I8C7_PUNGR</name>
<feature type="non-terminal residue" evidence="1">
    <location>
        <position position="1"/>
    </location>
</feature>